<organism evidence="4">
    <name type="scientific">Thermodesulfobium narugense</name>
    <dbReference type="NCBI Taxonomy" id="184064"/>
    <lineage>
        <taxon>Bacteria</taxon>
        <taxon>Pseudomonadati</taxon>
        <taxon>Thermodesulfobiota</taxon>
        <taxon>Thermodesulfobiia</taxon>
        <taxon>Thermodesulfobiales</taxon>
        <taxon>Thermodesulfobiaceae</taxon>
        <taxon>Thermodesulfobium</taxon>
    </lineage>
</organism>
<evidence type="ECO:0000313" key="4">
    <source>
        <dbReference type="EMBL" id="HHI66055.1"/>
    </source>
</evidence>
<protein>
    <submittedName>
        <fullName evidence="4">Ni,Fe-hydrogenase III large subunit</fullName>
    </submittedName>
</protein>
<name>A0A7C5KHR2_9BACT</name>
<dbReference type="GO" id="GO:0016651">
    <property type="term" value="F:oxidoreductase activity, acting on NAD(P)H"/>
    <property type="evidence" value="ECO:0007669"/>
    <property type="project" value="InterPro"/>
</dbReference>
<gene>
    <name evidence="4" type="ORF">ENL70_05870</name>
</gene>
<dbReference type="PANTHER" id="PTHR43485">
    <property type="entry name" value="HYDROGENASE-4 COMPONENT G"/>
    <property type="match status" value="1"/>
</dbReference>
<dbReference type="SUPFAM" id="SSF56762">
    <property type="entry name" value="HydB/Nqo4-like"/>
    <property type="match status" value="1"/>
</dbReference>
<dbReference type="PANTHER" id="PTHR43485:SF1">
    <property type="entry name" value="FORMATE HYDROGENLYASE SUBUNIT 5-RELATED"/>
    <property type="match status" value="1"/>
</dbReference>
<evidence type="ECO:0000256" key="2">
    <source>
        <dbReference type="SAM" id="MobiDB-lite"/>
    </source>
</evidence>
<evidence type="ECO:0000259" key="3">
    <source>
        <dbReference type="Pfam" id="PF00346"/>
    </source>
</evidence>
<dbReference type="InterPro" id="IPR029014">
    <property type="entry name" value="NiFe-Hase_large"/>
</dbReference>
<dbReference type="Pfam" id="PF00346">
    <property type="entry name" value="Complex1_49kDa"/>
    <property type="match status" value="1"/>
</dbReference>
<dbReference type="GO" id="GO:0051287">
    <property type="term" value="F:NAD binding"/>
    <property type="evidence" value="ECO:0007669"/>
    <property type="project" value="InterPro"/>
</dbReference>
<proteinExistence type="predicted"/>
<dbReference type="InterPro" id="IPR052197">
    <property type="entry name" value="ComplexI_49kDa-like"/>
</dbReference>
<sequence>MKRLLGIIYSDNTEKLLVSSGTFTGLVDISQKTDFKYYDWLKDRDSIYVDSNITSEEVFDFRLGPLAGANQECATYHIKTYGERMLAVNIDQTYKSRQIESLMIGKSFDEAISLAESICSNFAFSHSVAFTQAIEEALGIELSDYSKLLRVIFLEIERIYNHIYVIAKLSISAAQKVYSSHLLYLFERCLSLNSKYFNSTFLKRLKKVGDVKDFSKEVFQSYLEELKKIVNEFNKIYNFSLESRNYLDRLHNTGILTIEDFYNIGFDGPALKAMNYSLDIREFSKTTRNFKPILEEEGDSLARMIVRAKEINQSLSIIEETVETLQKTQQEKPKPLKTSQKKDSGIGQSESASGTITYYVEIEEGKIKCVYISTPSMFLIRAIQKALVGQIFTDFTFTVDSFGAFFCDCAR</sequence>
<evidence type="ECO:0000256" key="1">
    <source>
        <dbReference type="ARBA" id="ARBA00023002"/>
    </source>
</evidence>
<reference evidence="4" key="1">
    <citation type="journal article" date="2020" name="mSystems">
        <title>Genome- and Community-Level Interaction Insights into Carbon Utilization and Element Cycling Functions of Hydrothermarchaeota in Hydrothermal Sediment.</title>
        <authorList>
            <person name="Zhou Z."/>
            <person name="Liu Y."/>
            <person name="Xu W."/>
            <person name="Pan J."/>
            <person name="Luo Z.H."/>
            <person name="Li M."/>
        </authorList>
    </citation>
    <scope>NUCLEOTIDE SEQUENCE [LARGE SCALE GENOMIC DNA]</scope>
    <source>
        <strain evidence="4">SpSt-1019</strain>
    </source>
</reference>
<keyword evidence="1" id="KW-0560">Oxidoreductase</keyword>
<dbReference type="EMBL" id="DRUY01000195">
    <property type="protein sequence ID" value="HHI66055.1"/>
    <property type="molecule type" value="Genomic_DNA"/>
</dbReference>
<comment type="caution">
    <text evidence="4">The sequence shown here is derived from an EMBL/GenBank/DDBJ whole genome shotgun (WGS) entry which is preliminary data.</text>
</comment>
<dbReference type="GO" id="GO:0048038">
    <property type="term" value="F:quinone binding"/>
    <property type="evidence" value="ECO:0007669"/>
    <property type="project" value="InterPro"/>
</dbReference>
<feature type="domain" description="NADH-quinone oxidoreductase subunit D" evidence="3">
    <location>
        <begin position="211"/>
        <end position="338"/>
    </location>
</feature>
<dbReference type="Gene3D" id="1.10.645.10">
    <property type="entry name" value="Cytochrome-c3 Hydrogenase, chain B"/>
    <property type="match status" value="1"/>
</dbReference>
<dbReference type="AlphaFoldDB" id="A0A7C5KHR2"/>
<feature type="compositionally biased region" description="Basic and acidic residues" evidence="2">
    <location>
        <begin position="329"/>
        <end position="344"/>
    </location>
</feature>
<dbReference type="InterPro" id="IPR001135">
    <property type="entry name" value="NADH_Q_OxRdtase_suD"/>
</dbReference>
<feature type="region of interest" description="Disordered" evidence="2">
    <location>
        <begin position="328"/>
        <end position="350"/>
    </location>
</feature>
<accession>A0A7C5KHR2</accession>